<reference evidence="3" key="4">
    <citation type="submission" date="2015-06" db="UniProtKB">
        <authorList>
            <consortium name="EnsemblFungi"/>
        </authorList>
    </citation>
    <scope>IDENTIFICATION</scope>
</reference>
<name>U5H1H6_USTV1</name>
<evidence type="ECO:0000313" key="2">
    <source>
        <dbReference type="EMBL" id="KDE08450.1"/>
    </source>
</evidence>
<evidence type="ECO:0000256" key="1">
    <source>
        <dbReference type="SAM" id="MobiDB-lite"/>
    </source>
</evidence>
<reference evidence="4" key="1">
    <citation type="submission" date="2010-11" db="EMBL/GenBank/DDBJ databases">
        <title>The genome sequence of Microbotryum violaceum strain p1A1 Lamole.</title>
        <authorList>
            <person name="Cuomo C."/>
            <person name="Perlin M."/>
            <person name="Young S.K."/>
            <person name="Zeng Q."/>
            <person name="Gargeya S."/>
            <person name="Alvarado L."/>
            <person name="Berlin A."/>
            <person name="Chapman S.B."/>
            <person name="Chen Z."/>
            <person name="Freedman E."/>
            <person name="Gellesch M."/>
            <person name="Goldberg J."/>
            <person name="Griggs A."/>
            <person name="Gujja S."/>
            <person name="Heilman E."/>
            <person name="Heiman D."/>
            <person name="Howarth C."/>
            <person name="Mehta T."/>
            <person name="Neiman D."/>
            <person name="Pearson M."/>
            <person name="Roberts A."/>
            <person name="Saif S."/>
            <person name="Shea T."/>
            <person name="Shenoy N."/>
            <person name="Sisk P."/>
            <person name="Stolte C."/>
            <person name="Sykes S."/>
            <person name="White J."/>
            <person name="Yandava C."/>
            <person name="Haas B."/>
            <person name="Nusbaum C."/>
            <person name="Birren B."/>
        </authorList>
    </citation>
    <scope>NUCLEOTIDE SEQUENCE [LARGE SCALE GENOMIC DNA]</scope>
    <source>
        <strain evidence="4">p1A1 Lamole</strain>
    </source>
</reference>
<protein>
    <recommendedName>
        <fullName evidence="5">Developmental regulatory protein wetA</fullName>
    </recommendedName>
</protein>
<reference evidence="2 4" key="3">
    <citation type="journal article" date="2015" name="BMC Genomics">
        <title>Sex and parasites: genomic and transcriptomic analysis of Microbotryum lychnidis-dioicae, the biotrophic and plant-castrating anther smut fungus.</title>
        <authorList>
            <person name="Perlin M.H."/>
            <person name="Amselem J."/>
            <person name="Fontanillas E."/>
            <person name="Toh S.S."/>
            <person name="Chen Z."/>
            <person name="Goldberg J."/>
            <person name="Duplessis S."/>
            <person name="Henrissat B."/>
            <person name="Young S."/>
            <person name="Zeng Q."/>
            <person name="Aguileta G."/>
            <person name="Petit E."/>
            <person name="Badouin H."/>
            <person name="Andrews J."/>
            <person name="Razeeq D."/>
            <person name="Gabaldon T."/>
            <person name="Quesneville H."/>
            <person name="Giraud T."/>
            <person name="Hood M.E."/>
            <person name="Schultz D.J."/>
            <person name="Cuomo C.A."/>
        </authorList>
    </citation>
    <scope>NUCLEOTIDE SEQUENCE [LARGE SCALE GENOMIC DNA]</scope>
    <source>
        <strain evidence="4">p1A1 Lamole</strain>
        <strain evidence="2">P1A1 Lamole</strain>
    </source>
</reference>
<feature type="compositionally biased region" description="Low complexity" evidence="1">
    <location>
        <begin position="159"/>
        <end position="173"/>
    </location>
</feature>
<dbReference type="HOGENOM" id="CLU_516010_0_0_1"/>
<organism evidence="2">
    <name type="scientific">Microbotryum lychnidis-dioicae (strain p1A1 Lamole / MvSl-1064)</name>
    <name type="common">Anther smut fungus</name>
    <dbReference type="NCBI Taxonomy" id="683840"/>
    <lineage>
        <taxon>Eukaryota</taxon>
        <taxon>Fungi</taxon>
        <taxon>Dikarya</taxon>
        <taxon>Basidiomycota</taxon>
        <taxon>Pucciniomycotina</taxon>
        <taxon>Microbotryomycetes</taxon>
        <taxon>Microbotryales</taxon>
        <taxon>Microbotryaceae</taxon>
        <taxon>Microbotryum</taxon>
    </lineage>
</organism>
<evidence type="ECO:0000313" key="4">
    <source>
        <dbReference type="Proteomes" id="UP000017200"/>
    </source>
</evidence>
<evidence type="ECO:0000313" key="3">
    <source>
        <dbReference type="EnsemblFungi" id="MVLG_01232T0"/>
    </source>
</evidence>
<dbReference type="Proteomes" id="UP000017200">
    <property type="component" value="Unassembled WGS sequence"/>
</dbReference>
<proteinExistence type="predicted"/>
<sequence length="528" mass="56679">MPYVVASNARQPLESSSSNWTAAIYPAETTDFSADLLDSAFGSHAQVEPAVDESFYIHYPGDDDYPHAGRPSSSHRTVASDPASLYAAAPTDNLVSESSLSPLSEAILTPTDERPHLIDDRHWYPSEALAAQPQGLPASYAVPQHPLSVKRAPAPPRHQQPSQPQHQVIPQPSLAARRHRPPVQPLAIVQPASTGLGVSPRGPERAQRPASATEVDQFFDEVKGFLPGEVALPPTPTTPQVQCYHVAGVMLDAQDYSAYTSETAFAPRYVSASSPPPVRAVYAYSPPSHGSSTMGMMPPSPAYAHPPHAAIGFGLNYTIAPSQPYGEQYAYYAHTPPTRPRSAPASPELAYNGFEPYPAQQHFHRRPSMVGGSPRSQHVRTLHPSYYEDGYHPFAQVPRAHVRMQSHPACSSSAPVVRPQRKAPGGPSPTATTVSSAPRAPHKVPTPAATPSPTRRPSMAGRKRKRSGSGASTFINFTSVDARKLLSGVAPSGTSKRKREEAEQRRRTSSSAKSISEEATAPAEVVAT</sequence>
<dbReference type="AlphaFoldDB" id="U5H1H6"/>
<feature type="compositionally biased region" description="Low complexity" evidence="1">
    <location>
        <begin position="517"/>
        <end position="528"/>
    </location>
</feature>
<feature type="region of interest" description="Disordered" evidence="1">
    <location>
        <begin position="193"/>
        <end position="213"/>
    </location>
</feature>
<feature type="compositionally biased region" description="Polar residues" evidence="1">
    <location>
        <begin position="469"/>
        <end position="479"/>
    </location>
</feature>
<accession>U5H1H6</accession>
<feature type="region of interest" description="Disordered" evidence="1">
    <location>
        <begin position="148"/>
        <end position="177"/>
    </location>
</feature>
<dbReference type="OrthoDB" id="2575228at2759"/>
<dbReference type="EnsemblFungi" id="MVLG_01232T0">
    <property type="protein sequence ID" value="MVLG_01232T0"/>
    <property type="gene ID" value="MVLG_01232"/>
</dbReference>
<keyword evidence="4" id="KW-1185">Reference proteome</keyword>
<feature type="region of interest" description="Disordered" evidence="1">
    <location>
        <begin position="402"/>
        <end position="528"/>
    </location>
</feature>
<feature type="compositionally biased region" description="Low complexity" evidence="1">
    <location>
        <begin position="445"/>
        <end position="458"/>
    </location>
</feature>
<gene>
    <name evidence="2" type="ORF">MVLG_01232</name>
</gene>
<dbReference type="InParanoid" id="U5H1H6"/>
<dbReference type="EMBL" id="GL541649">
    <property type="protein sequence ID" value="KDE08450.1"/>
    <property type="molecule type" value="Genomic_DNA"/>
</dbReference>
<reference evidence="2" key="2">
    <citation type="submission" date="2010-11" db="EMBL/GenBank/DDBJ databases">
        <authorList>
            <consortium name="The Broad Institute Genome Sequencing Platform"/>
            <person name="Earl A."/>
            <person name="Ward D."/>
            <person name="Feldgarden M."/>
            <person name="Gevers D."/>
            <person name="Butler R."/>
            <person name="Young S.K."/>
            <person name="Zeng Q."/>
            <person name="Gargeya S."/>
            <person name="Fitzgerald M."/>
            <person name="Haas B."/>
            <person name="Abouelleil A."/>
            <person name="Alvarado L."/>
            <person name="Arachchi H.M."/>
            <person name="Berlin A."/>
            <person name="Brown A."/>
            <person name="Chapman S.B."/>
            <person name="Chen Z."/>
            <person name="Dunbar C."/>
            <person name="Freedman E."/>
            <person name="Gearin G."/>
            <person name="Gellesch M."/>
            <person name="Goldberg J."/>
            <person name="Griggs A."/>
            <person name="Gujja S."/>
            <person name="Heilman E."/>
            <person name="Heiman D."/>
            <person name="Howarth C."/>
            <person name="Larson L."/>
            <person name="Lui A."/>
            <person name="MacDonald P.J.P."/>
            <person name="Mehta T."/>
            <person name="Montmayeur A."/>
            <person name="Murphy C."/>
            <person name="Neiman D."/>
            <person name="Pearson M."/>
            <person name="Priest M."/>
            <person name="Roberts A."/>
            <person name="Saif S."/>
            <person name="Shea T."/>
            <person name="Shenoy N."/>
            <person name="Sisk P."/>
            <person name="Stolte C."/>
            <person name="Sykes S."/>
            <person name="White J."/>
            <person name="Yandava C."/>
            <person name="Wortman J."/>
            <person name="Nusbaum C."/>
            <person name="Birren B."/>
        </authorList>
    </citation>
    <scope>NUCLEOTIDE SEQUENCE</scope>
    <source>
        <strain evidence="2">P1A1 Lamole</strain>
    </source>
</reference>
<evidence type="ECO:0008006" key="5">
    <source>
        <dbReference type="Google" id="ProtNLM"/>
    </source>
</evidence>
<dbReference type="STRING" id="683840.U5H1H6"/>
<dbReference type="EMBL" id="AEIJ01000104">
    <property type="status" value="NOT_ANNOTATED_CDS"/>
    <property type="molecule type" value="Genomic_DNA"/>
</dbReference>